<reference evidence="5" key="1">
    <citation type="journal article" date="2012" name="Nature">
        <title>A physical, genetic and functional sequence assembly of the barley genome.</title>
        <authorList>
            <consortium name="The International Barley Genome Sequencing Consortium"/>
            <person name="Mayer K.F."/>
            <person name="Waugh R."/>
            <person name="Brown J.W."/>
            <person name="Schulman A."/>
            <person name="Langridge P."/>
            <person name="Platzer M."/>
            <person name="Fincher G.B."/>
            <person name="Muehlbauer G.J."/>
            <person name="Sato K."/>
            <person name="Close T.J."/>
            <person name="Wise R.P."/>
            <person name="Stein N."/>
        </authorList>
    </citation>
    <scope>NUCLEOTIDE SEQUENCE [LARGE SCALE GENOMIC DNA]</scope>
    <source>
        <strain evidence="5">cv. Morex</strain>
    </source>
</reference>
<dbReference type="PROSITE" id="PS50089">
    <property type="entry name" value="ZF_RING_2"/>
    <property type="match status" value="1"/>
</dbReference>
<evidence type="ECO:0000259" key="3">
    <source>
        <dbReference type="PROSITE" id="PS50089"/>
    </source>
</evidence>
<dbReference type="Gene3D" id="3.30.40.10">
    <property type="entry name" value="Zinc/RING finger domain, C3HC4 (zinc finger)"/>
    <property type="match status" value="1"/>
</dbReference>
<dbReference type="PANTHER" id="PTHR16047:SF14">
    <property type="entry name" value="RING-TYPE DOMAIN-CONTAINING PROTEIN"/>
    <property type="match status" value="1"/>
</dbReference>
<dbReference type="Proteomes" id="UP000011116">
    <property type="component" value="Chromosome 4H"/>
</dbReference>
<dbReference type="RefSeq" id="XP_044983400.1">
    <property type="nucleotide sequence ID" value="XM_045127465.1"/>
</dbReference>
<dbReference type="GO" id="GO:0005634">
    <property type="term" value="C:nucleus"/>
    <property type="evidence" value="ECO:0007669"/>
    <property type="project" value="InterPro"/>
</dbReference>
<feature type="domain" description="RING-type" evidence="3">
    <location>
        <begin position="139"/>
        <end position="186"/>
    </location>
</feature>
<dbReference type="GeneID" id="123450062"/>
<dbReference type="GO" id="GO:0036297">
    <property type="term" value="P:interstrand cross-link repair"/>
    <property type="evidence" value="ECO:0007669"/>
    <property type="project" value="InterPro"/>
</dbReference>
<feature type="region of interest" description="Disordered" evidence="2">
    <location>
        <begin position="287"/>
        <end position="308"/>
    </location>
</feature>
<keyword evidence="1" id="KW-0862">Zinc</keyword>
<name>A0A8I6XM43_HORVV</name>
<accession>A0A8I6XM43</accession>
<dbReference type="PANTHER" id="PTHR16047">
    <property type="entry name" value="RFWD3 PROTEIN"/>
    <property type="match status" value="1"/>
</dbReference>
<dbReference type="SUPFAM" id="SSF57850">
    <property type="entry name" value="RING/U-box"/>
    <property type="match status" value="1"/>
</dbReference>
<dbReference type="GO" id="GO:0008270">
    <property type="term" value="F:zinc ion binding"/>
    <property type="evidence" value="ECO:0007669"/>
    <property type="project" value="UniProtKB-KW"/>
</dbReference>
<feature type="region of interest" description="Disordered" evidence="2">
    <location>
        <begin position="370"/>
        <end position="427"/>
    </location>
</feature>
<proteinExistence type="predicted"/>
<evidence type="ECO:0000256" key="1">
    <source>
        <dbReference type="PROSITE-ProRule" id="PRU00175"/>
    </source>
</evidence>
<keyword evidence="1" id="KW-0479">Metal-binding</keyword>
<gene>
    <name evidence="4" type="primary">LOC123450062</name>
</gene>
<feature type="region of interest" description="Disordered" evidence="2">
    <location>
        <begin position="1"/>
        <end position="127"/>
    </location>
</feature>
<reference evidence="4" key="3">
    <citation type="submission" date="2022-01" db="UniProtKB">
        <authorList>
            <consortium name="EnsemblPlants"/>
        </authorList>
    </citation>
    <scope>IDENTIFICATION</scope>
    <source>
        <strain evidence="4">subsp. vulgare</strain>
    </source>
</reference>
<dbReference type="GO" id="GO:0004842">
    <property type="term" value="F:ubiquitin-protein transferase activity"/>
    <property type="evidence" value="ECO:0007669"/>
    <property type="project" value="InterPro"/>
</dbReference>
<dbReference type="InterPro" id="IPR001841">
    <property type="entry name" value="Znf_RING"/>
</dbReference>
<feature type="compositionally biased region" description="Polar residues" evidence="2">
    <location>
        <begin position="412"/>
        <end position="427"/>
    </location>
</feature>
<protein>
    <recommendedName>
        <fullName evidence="3">RING-type domain-containing protein</fullName>
    </recommendedName>
</protein>
<reference evidence="4" key="2">
    <citation type="submission" date="2020-10" db="EMBL/GenBank/DDBJ databases">
        <authorList>
            <person name="Scholz U."/>
            <person name="Mascher M."/>
            <person name="Fiebig A."/>
        </authorList>
    </citation>
    <scope>NUCLEOTIDE SEQUENCE [LARGE SCALE GENOMIC DNA]</scope>
    <source>
        <strain evidence="4">cv. Morex</strain>
    </source>
</reference>
<organism evidence="4 5">
    <name type="scientific">Hordeum vulgare subsp. vulgare</name>
    <name type="common">Domesticated barley</name>
    <dbReference type="NCBI Taxonomy" id="112509"/>
    <lineage>
        <taxon>Eukaryota</taxon>
        <taxon>Viridiplantae</taxon>
        <taxon>Streptophyta</taxon>
        <taxon>Embryophyta</taxon>
        <taxon>Tracheophyta</taxon>
        <taxon>Spermatophyta</taxon>
        <taxon>Magnoliopsida</taxon>
        <taxon>Liliopsida</taxon>
        <taxon>Poales</taxon>
        <taxon>Poaceae</taxon>
        <taxon>BOP clade</taxon>
        <taxon>Pooideae</taxon>
        <taxon>Triticodae</taxon>
        <taxon>Triticeae</taxon>
        <taxon>Hordeinae</taxon>
        <taxon>Hordeum</taxon>
    </lineage>
</organism>
<sequence length="427" mass="47725">MFTVSHSTSLPYRPRHRSRRRAPSEEVSDAEMSYGEVPPRQDAESLIRGAANRAAPGSAGEEDEEMYDDDRSSDASDYSYDDDDDSGESGWYYEDREEEEEQEGAGGDRACGSAEEEAASAGVGGGPKAEGSAQAAATCCICMDPWAPYGAHRICCISCGHVYGRSCLERWLLRCGNVSAKCPQCSERFKHRHIINLYSPVHLWNDCCLKEIRAQSTSSISSVHPCPDAISFRISQLEARMEEERRLRDEAVRRQEERIAAQNRFFEERTAAQNQLFEERMAEQSQFFKEQRAAQRQDFEESRAAQRQDFEESRAAQYKYFEERLAAQTLAFKEMLAAQSQAIKERISRGIEERLEAERALYQEQFQSPDALNGKSPLLMPSLPPPPAPHTHTHLLAGSNDPGGGTCAHDQGSLSTHHGGATPTSRN</sequence>
<dbReference type="Gramene" id="HORVU.MOREX.r3.4HG0418400.1">
    <property type="protein sequence ID" value="HORVU.MOREX.r3.4HG0418400.1"/>
    <property type="gene ID" value="HORVU.MOREX.r3.4HG0418400"/>
</dbReference>
<dbReference type="EnsemblPlants" id="HORVU.MOREX.r3.4HG0418400.1">
    <property type="protein sequence ID" value="HORVU.MOREX.r3.4HG0418400.1"/>
    <property type="gene ID" value="HORVU.MOREX.r3.4HG0418400"/>
</dbReference>
<dbReference type="AlphaFoldDB" id="A0A8I6XM43"/>
<evidence type="ECO:0000256" key="2">
    <source>
        <dbReference type="SAM" id="MobiDB-lite"/>
    </source>
</evidence>
<feature type="compositionally biased region" description="Basic and acidic residues" evidence="2">
    <location>
        <begin position="289"/>
        <end position="308"/>
    </location>
</feature>
<dbReference type="GO" id="GO:0016567">
    <property type="term" value="P:protein ubiquitination"/>
    <property type="evidence" value="ECO:0007669"/>
    <property type="project" value="InterPro"/>
</dbReference>
<evidence type="ECO:0000313" key="4">
    <source>
        <dbReference type="EnsemblPlants" id="HORVU.MOREX.r3.4HG0418400.1"/>
    </source>
</evidence>
<keyword evidence="1" id="KW-0863">Zinc-finger</keyword>
<dbReference type="OrthoDB" id="642539at2759"/>
<evidence type="ECO:0000313" key="5">
    <source>
        <dbReference type="Proteomes" id="UP000011116"/>
    </source>
</evidence>
<dbReference type="CDD" id="cd16450">
    <property type="entry name" value="mRING-C3HGC3_RFWD3"/>
    <property type="match status" value="1"/>
</dbReference>
<keyword evidence="5" id="KW-1185">Reference proteome</keyword>
<dbReference type="KEGG" id="hvg:123450062"/>
<dbReference type="InterPro" id="IPR037381">
    <property type="entry name" value="RFWD3"/>
</dbReference>
<dbReference type="InterPro" id="IPR013083">
    <property type="entry name" value="Znf_RING/FYVE/PHD"/>
</dbReference>